<reference evidence="2" key="1">
    <citation type="journal article" date="2020" name="Stud. Mycol.">
        <title>101 Dothideomycetes genomes: a test case for predicting lifestyles and emergence of pathogens.</title>
        <authorList>
            <person name="Haridas S."/>
            <person name="Albert R."/>
            <person name="Binder M."/>
            <person name="Bloem J."/>
            <person name="Labutti K."/>
            <person name="Salamov A."/>
            <person name="Andreopoulos B."/>
            <person name="Baker S."/>
            <person name="Barry K."/>
            <person name="Bills G."/>
            <person name="Bluhm B."/>
            <person name="Cannon C."/>
            <person name="Castanera R."/>
            <person name="Culley D."/>
            <person name="Daum C."/>
            <person name="Ezra D."/>
            <person name="Gonzalez J."/>
            <person name="Henrissat B."/>
            <person name="Kuo A."/>
            <person name="Liang C."/>
            <person name="Lipzen A."/>
            <person name="Lutzoni F."/>
            <person name="Magnuson J."/>
            <person name="Mondo S."/>
            <person name="Nolan M."/>
            <person name="Ohm R."/>
            <person name="Pangilinan J."/>
            <person name="Park H.-J."/>
            <person name="Ramirez L."/>
            <person name="Alfaro M."/>
            <person name="Sun H."/>
            <person name="Tritt A."/>
            <person name="Yoshinaga Y."/>
            <person name="Zwiers L.-H."/>
            <person name="Turgeon B."/>
            <person name="Goodwin S."/>
            <person name="Spatafora J."/>
            <person name="Crous P."/>
            <person name="Grigoriev I."/>
        </authorList>
    </citation>
    <scope>NUCLEOTIDE SEQUENCE</scope>
    <source>
        <strain evidence="2">CBS 123094</strain>
    </source>
</reference>
<accession>A0A6A5WVP6</accession>
<gene>
    <name evidence="2" type="ORF">P154DRAFT_559827</name>
</gene>
<organism evidence="2 3">
    <name type="scientific">Amniculicola lignicola CBS 123094</name>
    <dbReference type="NCBI Taxonomy" id="1392246"/>
    <lineage>
        <taxon>Eukaryota</taxon>
        <taxon>Fungi</taxon>
        <taxon>Dikarya</taxon>
        <taxon>Ascomycota</taxon>
        <taxon>Pezizomycotina</taxon>
        <taxon>Dothideomycetes</taxon>
        <taxon>Pleosporomycetidae</taxon>
        <taxon>Pleosporales</taxon>
        <taxon>Amniculicolaceae</taxon>
        <taxon>Amniculicola</taxon>
    </lineage>
</organism>
<protein>
    <submittedName>
        <fullName evidence="2">Uncharacterized protein</fullName>
    </submittedName>
</protein>
<evidence type="ECO:0000313" key="3">
    <source>
        <dbReference type="Proteomes" id="UP000799779"/>
    </source>
</evidence>
<feature type="region of interest" description="Disordered" evidence="1">
    <location>
        <begin position="44"/>
        <end position="115"/>
    </location>
</feature>
<evidence type="ECO:0000313" key="2">
    <source>
        <dbReference type="EMBL" id="KAF2005677.1"/>
    </source>
</evidence>
<feature type="region of interest" description="Disordered" evidence="1">
    <location>
        <begin position="231"/>
        <end position="272"/>
    </location>
</feature>
<keyword evidence="3" id="KW-1185">Reference proteome</keyword>
<sequence>MPLDDRSRKFMVTVCLVWMFHRNQHNNLIAALRLMRDEMSNAEHIESTEPTKSTESTKSVESAPSPALKRARRRPPNTPPVTGNYRVTKNKAAAAPTTKRGRDKLVSHTPNPGITKPAALVARTTIQQPQRYAPEILREDDITVSDILEYCPEDVSKIDFLFEVEEFNKLRRAKRKTSSPSSIEIQAMHRGSRSSVFTVEGKAEGQAHGKQKSHPPIVIQSRHAARSELMRGPKGTLTSSITAKRGGSRPPKNLPDAVTKATTKAPPNTTSTESLIQKALEISGDYDIRIPVIGENWPSRVDHFGFSIHIDEPADKIYGSFDIVIFEGSLLLGDEAKKVKLGKALTFQYRGRECETGTTQRGSGTLTFRPKGLKGKFYGLWGEKMEVEGKRTGRGVVGYKADRSRLGWAEYKEHMNRWW</sequence>
<dbReference type="Proteomes" id="UP000799779">
    <property type="component" value="Unassembled WGS sequence"/>
</dbReference>
<dbReference type="AlphaFoldDB" id="A0A6A5WVP6"/>
<name>A0A6A5WVP6_9PLEO</name>
<proteinExistence type="predicted"/>
<feature type="compositionally biased region" description="Low complexity" evidence="1">
    <location>
        <begin position="259"/>
        <end position="272"/>
    </location>
</feature>
<evidence type="ECO:0000256" key="1">
    <source>
        <dbReference type="SAM" id="MobiDB-lite"/>
    </source>
</evidence>
<dbReference type="EMBL" id="ML977562">
    <property type="protein sequence ID" value="KAF2005677.1"/>
    <property type="molecule type" value="Genomic_DNA"/>
</dbReference>
<feature type="compositionally biased region" description="Low complexity" evidence="1">
    <location>
        <begin position="50"/>
        <end position="62"/>
    </location>
</feature>